<dbReference type="RefSeq" id="WP_007106542.1">
    <property type="nucleotide sequence ID" value="NZ_BAER01000115.1"/>
</dbReference>
<accession>K6ZX02</accession>
<dbReference type="STRING" id="1129793.GPLA_3897"/>
<evidence type="ECO:0000256" key="3">
    <source>
        <dbReference type="SAM" id="SignalP"/>
    </source>
</evidence>
<comment type="caution">
    <text evidence="5">The sequence shown here is derived from an EMBL/GenBank/DDBJ whole genome shotgun (WGS) entry which is preliminary data.</text>
</comment>
<proteinExistence type="inferred from homology"/>
<dbReference type="EMBL" id="BAER01000115">
    <property type="protein sequence ID" value="GAC34777.1"/>
    <property type="molecule type" value="Genomic_DNA"/>
</dbReference>
<dbReference type="AlphaFoldDB" id="K6ZX02"/>
<dbReference type="Pfam" id="PF00497">
    <property type="entry name" value="SBP_bac_3"/>
    <property type="match status" value="1"/>
</dbReference>
<organism evidence="5 6">
    <name type="scientific">Paraglaciecola polaris LMG 21857</name>
    <dbReference type="NCBI Taxonomy" id="1129793"/>
    <lineage>
        <taxon>Bacteria</taxon>
        <taxon>Pseudomonadati</taxon>
        <taxon>Pseudomonadota</taxon>
        <taxon>Gammaproteobacteria</taxon>
        <taxon>Alteromonadales</taxon>
        <taxon>Alteromonadaceae</taxon>
        <taxon>Paraglaciecola</taxon>
    </lineage>
</organism>
<evidence type="ECO:0000313" key="5">
    <source>
        <dbReference type="EMBL" id="GAC34777.1"/>
    </source>
</evidence>
<evidence type="ECO:0000259" key="4">
    <source>
        <dbReference type="Pfam" id="PF00497"/>
    </source>
</evidence>
<keyword evidence="2 3" id="KW-0732">Signal</keyword>
<sequence length="248" mass="28280">MKKTIQLLVISLVALLPKHLLAETFTAHCRNYPPELFFDGSKCAGVLPDLVSDIFTELGHDINWAYVPWVRSIREAKKGNVDVMIRHSMTPERKSVLKPITYGYTIRHLSFYKSPRFRGDITSYDDLEKVNIGAIRGVFYSPRFSVLNTRTLTLVGKTDQLIAMLELGRIDVVVTSASHNEELFDTRFEKATFVDTFLNPVYISIPLNSSAIGIYDDVAQRMLEYRKSGKVDTYFEKYGVPAPQQIFE</sequence>
<feature type="chain" id="PRO_5003898722" description="Solute-binding protein family 3/N-terminal domain-containing protein" evidence="3">
    <location>
        <begin position="23"/>
        <end position="248"/>
    </location>
</feature>
<feature type="signal peptide" evidence="3">
    <location>
        <begin position="1"/>
        <end position="22"/>
    </location>
</feature>
<name>K6ZX02_9ALTE</name>
<feature type="domain" description="Solute-binding protein family 3/N-terminal" evidence="4">
    <location>
        <begin position="29"/>
        <end position="97"/>
    </location>
</feature>
<dbReference type="OrthoDB" id="5296159at2"/>
<evidence type="ECO:0000256" key="1">
    <source>
        <dbReference type="ARBA" id="ARBA00010333"/>
    </source>
</evidence>
<protein>
    <recommendedName>
        <fullName evidence="4">Solute-binding protein family 3/N-terminal domain-containing protein</fullName>
    </recommendedName>
</protein>
<dbReference type="Proteomes" id="UP000006322">
    <property type="component" value="Unassembled WGS sequence"/>
</dbReference>
<dbReference type="SUPFAM" id="SSF53850">
    <property type="entry name" value="Periplasmic binding protein-like II"/>
    <property type="match status" value="1"/>
</dbReference>
<dbReference type="PANTHER" id="PTHR35936">
    <property type="entry name" value="MEMBRANE-BOUND LYTIC MUREIN TRANSGLYCOSYLASE F"/>
    <property type="match status" value="1"/>
</dbReference>
<dbReference type="PANTHER" id="PTHR35936:SF19">
    <property type="entry name" value="AMINO-ACID-BINDING PROTEIN YXEM-RELATED"/>
    <property type="match status" value="1"/>
</dbReference>
<dbReference type="InterPro" id="IPR001638">
    <property type="entry name" value="Solute-binding_3/MltF_N"/>
</dbReference>
<gene>
    <name evidence="5" type="ORF">GPLA_3897</name>
</gene>
<reference evidence="6" key="1">
    <citation type="journal article" date="2014" name="Environ. Microbiol.">
        <title>Comparative genomics of the marine bacterial genus Glaciecola reveals the high degree of genomic diversity and genomic characteristic for cold adaptation.</title>
        <authorList>
            <person name="Qin Q.L."/>
            <person name="Xie B.B."/>
            <person name="Yu Y."/>
            <person name="Shu Y.L."/>
            <person name="Rong J.C."/>
            <person name="Zhang Y.J."/>
            <person name="Zhao D.L."/>
            <person name="Chen X.L."/>
            <person name="Zhang X.Y."/>
            <person name="Chen B."/>
            <person name="Zhou B.C."/>
            <person name="Zhang Y.Z."/>
        </authorList>
    </citation>
    <scope>NUCLEOTIDE SEQUENCE [LARGE SCALE GENOMIC DNA]</scope>
    <source>
        <strain evidence="6">LMG 21857</strain>
    </source>
</reference>
<dbReference type="Gene3D" id="3.40.190.10">
    <property type="entry name" value="Periplasmic binding protein-like II"/>
    <property type="match status" value="2"/>
</dbReference>
<evidence type="ECO:0000256" key="2">
    <source>
        <dbReference type="ARBA" id="ARBA00022729"/>
    </source>
</evidence>
<keyword evidence="6" id="KW-1185">Reference proteome</keyword>
<evidence type="ECO:0000313" key="6">
    <source>
        <dbReference type="Proteomes" id="UP000006322"/>
    </source>
</evidence>
<comment type="similarity">
    <text evidence="1">Belongs to the bacterial solute-binding protein 3 family.</text>
</comment>